<evidence type="ECO:0000256" key="2">
    <source>
        <dbReference type="ARBA" id="ARBA00023125"/>
    </source>
</evidence>
<comment type="caution">
    <text evidence="5">The sequence shown here is derived from an EMBL/GenBank/DDBJ whole genome shotgun (WGS) entry which is preliminary data.</text>
</comment>
<dbReference type="RefSeq" id="WP_125748584.1">
    <property type="nucleotide sequence ID" value="NZ_JBHTON010000019.1"/>
</dbReference>
<dbReference type="EMBL" id="JBHTON010000019">
    <property type="protein sequence ID" value="MFD1485064.1"/>
    <property type="molecule type" value="Genomic_DNA"/>
</dbReference>
<evidence type="ECO:0000313" key="6">
    <source>
        <dbReference type="Proteomes" id="UP001597252"/>
    </source>
</evidence>
<evidence type="ECO:0000259" key="4">
    <source>
        <dbReference type="PROSITE" id="PS50932"/>
    </source>
</evidence>
<dbReference type="PROSITE" id="PS50932">
    <property type="entry name" value="HTH_LACI_2"/>
    <property type="match status" value="1"/>
</dbReference>
<dbReference type="SMART" id="SM00354">
    <property type="entry name" value="HTH_LACI"/>
    <property type="match status" value="1"/>
</dbReference>
<dbReference type="InterPro" id="IPR001761">
    <property type="entry name" value="Peripla_BP/Lac1_sug-bd_dom"/>
</dbReference>
<name>A0ABW4E594_9LACO</name>
<protein>
    <submittedName>
        <fullName evidence="5">LacI family DNA-binding transcriptional regulator</fullName>
    </submittedName>
</protein>
<gene>
    <name evidence="5" type="ORF">ACFQ5J_07460</name>
</gene>
<dbReference type="Gene3D" id="3.40.50.2300">
    <property type="match status" value="2"/>
</dbReference>
<dbReference type="InterPro" id="IPR028082">
    <property type="entry name" value="Peripla_BP_I"/>
</dbReference>
<proteinExistence type="predicted"/>
<dbReference type="PANTHER" id="PTHR30146">
    <property type="entry name" value="LACI-RELATED TRANSCRIPTIONAL REPRESSOR"/>
    <property type="match status" value="1"/>
</dbReference>
<dbReference type="InterPro" id="IPR000843">
    <property type="entry name" value="HTH_LacI"/>
</dbReference>
<dbReference type="Gene3D" id="1.10.260.40">
    <property type="entry name" value="lambda repressor-like DNA-binding domains"/>
    <property type="match status" value="1"/>
</dbReference>
<dbReference type="Proteomes" id="UP001597252">
    <property type="component" value="Unassembled WGS sequence"/>
</dbReference>
<evidence type="ECO:0000313" key="5">
    <source>
        <dbReference type="EMBL" id="MFD1485064.1"/>
    </source>
</evidence>
<dbReference type="CDD" id="cd01392">
    <property type="entry name" value="HTH_LacI"/>
    <property type="match status" value="1"/>
</dbReference>
<keyword evidence="6" id="KW-1185">Reference proteome</keyword>
<organism evidence="5 6">
    <name type="scientific">Lacticaseibacillus baoqingensis</name>
    <dbReference type="NCBI Taxonomy" id="2486013"/>
    <lineage>
        <taxon>Bacteria</taxon>
        <taxon>Bacillati</taxon>
        <taxon>Bacillota</taxon>
        <taxon>Bacilli</taxon>
        <taxon>Lactobacillales</taxon>
        <taxon>Lactobacillaceae</taxon>
        <taxon>Lacticaseibacillus</taxon>
    </lineage>
</organism>
<dbReference type="SUPFAM" id="SSF47413">
    <property type="entry name" value="lambda repressor-like DNA-binding domains"/>
    <property type="match status" value="1"/>
</dbReference>
<accession>A0ABW4E594</accession>
<dbReference type="CDD" id="cd06267">
    <property type="entry name" value="PBP1_LacI_sugar_binding-like"/>
    <property type="match status" value="1"/>
</dbReference>
<evidence type="ECO:0000256" key="1">
    <source>
        <dbReference type="ARBA" id="ARBA00023015"/>
    </source>
</evidence>
<keyword evidence="2 5" id="KW-0238">DNA-binding</keyword>
<keyword evidence="3" id="KW-0804">Transcription</keyword>
<dbReference type="Pfam" id="PF00532">
    <property type="entry name" value="Peripla_BP_1"/>
    <property type="match status" value="1"/>
</dbReference>
<keyword evidence="1" id="KW-0805">Transcription regulation</keyword>
<evidence type="ECO:0000256" key="3">
    <source>
        <dbReference type="ARBA" id="ARBA00023163"/>
    </source>
</evidence>
<dbReference type="InterPro" id="IPR010982">
    <property type="entry name" value="Lambda_DNA-bd_dom_sf"/>
</dbReference>
<dbReference type="SUPFAM" id="SSF53822">
    <property type="entry name" value="Periplasmic binding protein-like I"/>
    <property type="match status" value="1"/>
</dbReference>
<sequence>MATLKDVAALAHVDVSTVSRALNNKAYVHPETKRRILKAVKQLGYAPNLVAKSLRQGKRHTIGVVVPSINISIFGEIVQGMEEQARNLGYSILISNTMDDPQIERECLARMRTGLVDGIVIASTGENMRLLADIASENIAIIQIVRNQSPQFDCVAADYYECGYEATQYLVKLGCRHIGLINGHGHIRPYEERYQGYKKALAKAHLQEYVVAASKDGSQYFEDGYQATKELLKMVPSLDAIMVATDLQALGVIRAVKKAGLSVPEDVRIISLTGHPVGATLETAMTSMQVPSREMGECATKLMIERIESEDHSAIRHQQIVFQTMLMTRETT</sequence>
<dbReference type="PANTHER" id="PTHR30146:SF109">
    <property type="entry name" value="HTH-TYPE TRANSCRIPTIONAL REGULATOR GALS"/>
    <property type="match status" value="1"/>
</dbReference>
<reference evidence="6" key="1">
    <citation type="journal article" date="2019" name="Int. J. Syst. Evol. Microbiol.">
        <title>The Global Catalogue of Microorganisms (GCM) 10K type strain sequencing project: providing services to taxonomists for standard genome sequencing and annotation.</title>
        <authorList>
            <consortium name="The Broad Institute Genomics Platform"/>
            <consortium name="The Broad Institute Genome Sequencing Center for Infectious Disease"/>
            <person name="Wu L."/>
            <person name="Ma J."/>
        </authorList>
    </citation>
    <scope>NUCLEOTIDE SEQUENCE [LARGE SCALE GENOMIC DNA]</scope>
    <source>
        <strain evidence="6">CCM 8903</strain>
    </source>
</reference>
<dbReference type="GO" id="GO:0003677">
    <property type="term" value="F:DNA binding"/>
    <property type="evidence" value="ECO:0007669"/>
    <property type="project" value="UniProtKB-KW"/>
</dbReference>
<feature type="domain" description="HTH lacI-type" evidence="4">
    <location>
        <begin position="2"/>
        <end position="56"/>
    </location>
</feature>
<dbReference type="Pfam" id="PF00356">
    <property type="entry name" value="LacI"/>
    <property type="match status" value="1"/>
</dbReference>